<dbReference type="PROSITE" id="PS51670">
    <property type="entry name" value="SHKT"/>
    <property type="match status" value="1"/>
</dbReference>
<gene>
    <name evidence="3" type="ORF">SVUK_LOCUS124</name>
</gene>
<reference evidence="3 4" key="1">
    <citation type="submission" date="2018-11" db="EMBL/GenBank/DDBJ databases">
        <authorList>
            <consortium name="Pathogen Informatics"/>
        </authorList>
    </citation>
    <scope>NUCLEOTIDE SEQUENCE [LARGE SCALE GENOMIC DNA]</scope>
</reference>
<evidence type="ECO:0000313" key="4">
    <source>
        <dbReference type="Proteomes" id="UP000270094"/>
    </source>
</evidence>
<name>A0A3P7I6T7_STRVU</name>
<dbReference type="Proteomes" id="UP000270094">
    <property type="component" value="Unassembled WGS sequence"/>
</dbReference>
<dbReference type="InterPro" id="IPR003582">
    <property type="entry name" value="ShKT_dom"/>
</dbReference>
<dbReference type="EMBL" id="UYYB01000167">
    <property type="protein sequence ID" value="VDM65126.1"/>
    <property type="molecule type" value="Genomic_DNA"/>
</dbReference>
<dbReference type="Pfam" id="PF01549">
    <property type="entry name" value="ShK"/>
    <property type="match status" value="1"/>
</dbReference>
<dbReference type="OrthoDB" id="5868945at2759"/>
<comment type="caution">
    <text evidence="1">Lacks conserved residue(s) required for the propagation of feature annotation.</text>
</comment>
<dbReference type="AlphaFoldDB" id="A0A3P7I6T7"/>
<dbReference type="Gene3D" id="1.10.10.1940">
    <property type="match status" value="1"/>
</dbReference>
<evidence type="ECO:0000256" key="1">
    <source>
        <dbReference type="PROSITE-ProRule" id="PRU01005"/>
    </source>
</evidence>
<evidence type="ECO:0000313" key="3">
    <source>
        <dbReference type="EMBL" id="VDM65126.1"/>
    </source>
</evidence>
<accession>A0A3P7I6T7</accession>
<feature type="disulfide bond" evidence="1">
    <location>
        <begin position="70"/>
        <end position="104"/>
    </location>
</feature>
<protein>
    <recommendedName>
        <fullName evidence="2">ShKT domain-containing protein</fullName>
    </recommendedName>
</protein>
<keyword evidence="4" id="KW-1185">Reference proteome</keyword>
<organism evidence="3 4">
    <name type="scientific">Strongylus vulgaris</name>
    <name type="common">Blood worm</name>
    <dbReference type="NCBI Taxonomy" id="40348"/>
    <lineage>
        <taxon>Eukaryota</taxon>
        <taxon>Metazoa</taxon>
        <taxon>Ecdysozoa</taxon>
        <taxon>Nematoda</taxon>
        <taxon>Chromadorea</taxon>
        <taxon>Rhabditida</taxon>
        <taxon>Rhabditina</taxon>
        <taxon>Rhabditomorpha</taxon>
        <taxon>Strongyloidea</taxon>
        <taxon>Strongylidae</taxon>
        <taxon>Strongylus</taxon>
    </lineage>
</organism>
<dbReference type="SMART" id="SM00254">
    <property type="entry name" value="ShKT"/>
    <property type="match status" value="1"/>
</dbReference>
<feature type="domain" description="ShKT" evidence="2">
    <location>
        <begin position="70"/>
        <end position="104"/>
    </location>
</feature>
<evidence type="ECO:0000259" key="2">
    <source>
        <dbReference type="PROSITE" id="PS51670"/>
    </source>
</evidence>
<proteinExistence type="predicted"/>
<keyword evidence="1" id="KW-1015">Disulfide bond</keyword>
<sequence length="155" mass="17621">MLPSSKNIHEIQCLQVQLCVRITLLLTLCCRISVSSAFVSYRYWLLVRFWYAFLLSEEFRMIVDPVNGMCVDTNMQCPVWASTGQCASSAVVMRRMCALSCGTCALGAEYGGYKNREISSLVVQIVVRICSRNESGIWRLWNDSVSFTTAWKKHL</sequence>